<keyword evidence="1" id="KW-1133">Transmembrane helix</keyword>
<evidence type="ECO:0000313" key="2">
    <source>
        <dbReference type="EMBL" id="QBZ71399.1"/>
    </source>
</evidence>
<keyword evidence="1" id="KW-0812">Transmembrane</keyword>
<protein>
    <submittedName>
        <fullName evidence="2">Uncharacterized protein</fullName>
    </submittedName>
</protein>
<dbReference type="Proteomes" id="UP000297193">
    <property type="component" value="Segment"/>
</dbReference>
<feature type="transmembrane region" description="Helical" evidence="1">
    <location>
        <begin position="9"/>
        <end position="30"/>
    </location>
</feature>
<evidence type="ECO:0000256" key="1">
    <source>
        <dbReference type="SAM" id="Phobius"/>
    </source>
</evidence>
<accession>A0A4D6E0C2</accession>
<evidence type="ECO:0000313" key="3">
    <source>
        <dbReference type="Proteomes" id="UP000297193"/>
    </source>
</evidence>
<keyword evidence="3" id="KW-1185">Reference proteome</keyword>
<sequence>MSAESIFKIMAYSIFTVFIILFSVCGYYIYKSSQLECHTTGKKVYGTYLVGKVVMVGWYDETVCVEK</sequence>
<organism evidence="2 3">
    <name type="scientific">Escherichia phage Jahat_MG145</name>
    <dbReference type="NCBI Taxonomy" id="2562601"/>
    <lineage>
        <taxon>Viruses</taxon>
        <taxon>Duplodnaviria</taxon>
        <taxon>Heunggongvirae</taxon>
        <taxon>Uroviricota</taxon>
        <taxon>Caudoviricetes</taxon>
        <taxon>Drexlerviridae</taxon>
        <taxon>Tempevirinae</taxon>
        <taxon>Jahatvirus</taxon>
        <taxon>Jahatvirus MG145</taxon>
    </lineage>
</organism>
<keyword evidence="1" id="KW-0472">Membrane</keyword>
<proteinExistence type="predicted"/>
<name>A0A4D6E0C2_9CAUD</name>
<dbReference type="EMBL" id="MK552105">
    <property type="protein sequence ID" value="QBZ71399.1"/>
    <property type="molecule type" value="Genomic_DNA"/>
</dbReference>
<reference evidence="3" key="1">
    <citation type="submission" date="2019-02" db="EMBL/GenBank/DDBJ databases">
        <authorList>
            <person name="Olsen N.S."/>
            <person name="Kot W."/>
            <person name="Hansen L.H."/>
        </authorList>
    </citation>
    <scope>NUCLEOTIDE SEQUENCE [LARGE SCALE GENOMIC DNA]</scope>
</reference>